<dbReference type="AlphaFoldDB" id="A0A2T0U5P5"/>
<dbReference type="EMBL" id="PVTH01000004">
    <property type="protein sequence ID" value="PRY53241.1"/>
    <property type="molecule type" value="Genomic_DNA"/>
</dbReference>
<sequence>MKKLIIFSSVLLVAIIFIAVKYFAELSGNSNSNTKVLKYIPSDATLVVNFSNDASFYDIVDDYELFAEVIGERRSAEISQLKAVLLNDPLVAEISSGEKVFISFHQLKADSLDYLFAMGIGSSVKKEDAELTLKNIEGLKYTTIAEGSIIKLELSTLNRPFFIHIGKGVVVGSFSSDLLSTAMDERNEKLPEDFIELINKEADKNLNSPVNLYVNSENLSRFVMSFMSGRANGNMQLLNGLKGYAALGMNFKSDALMFNGNSTPDTSSNNYLHTFLKQRPVQNQLKALLPQNTANFLTFGVSNFKTFHADLRNYFGKRKELPKLQAQVKSIMTEKSLNIDDDLIPKLGNEFLVFETAEGEKLALLKLSNGPAIDASLQQLSAKASEFIRRFNYSNVFYYCYGDPMKPFVKPYYQIFDNMLVLANSQGAITRYMESYKANRFLNKIKDFKEHDQLVATSSNITFFAENKNSSRQIRSTLKNRYAALFKGEESGLSNFYGMSVQWSSAAKHFQTNVFANYNTLAKRDFKKEWSYKMNARIASAPQVFRSGDQHIIMVQDNVYNLYAISDEGKRIWATQLPGTIRGKLYQLKDETILFNTEDRIYRIHPDGSAVSGFPVSIPQKTVHGLTLTGNDPAKAKIYIAAQNKVLGYTAEGKPLEAWDKNLPSRIFTELLYTEAGETPYLIAGTRTGDFFFFDERDGSLLHQTAEKTVVTDFRSGLFPVIKERAEDSWVVTTDTAGVLHEISFTDSVARSSIGVWDENHVFGYKNITGDSYPEYIYLDSKGLSVFNRDNTSVFSYEFEDSVKRNLQFFSTDKSSWSIAVSSYQNNEIYLFDNEGNVSRGFPIKAVGEFYMGVIRNDGLRYLICGTADGNLHAYKL</sequence>
<protein>
    <submittedName>
        <fullName evidence="1">Uncharacterized protein</fullName>
    </submittedName>
</protein>
<dbReference type="SUPFAM" id="SSF50998">
    <property type="entry name" value="Quinoprotein alcohol dehydrogenase-like"/>
    <property type="match status" value="1"/>
</dbReference>
<dbReference type="Proteomes" id="UP000238034">
    <property type="component" value="Unassembled WGS sequence"/>
</dbReference>
<organism evidence="1 2">
    <name type="scientific">Arcticibacter pallidicorallinus</name>
    <dbReference type="NCBI Taxonomy" id="1259464"/>
    <lineage>
        <taxon>Bacteria</taxon>
        <taxon>Pseudomonadati</taxon>
        <taxon>Bacteroidota</taxon>
        <taxon>Sphingobacteriia</taxon>
        <taxon>Sphingobacteriales</taxon>
        <taxon>Sphingobacteriaceae</taxon>
        <taxon>Arcticibacter</taxon>
    </lineage>
</organism>
<dbReference type="Gene3D" id="2.130.10.10">
    <property type="entry name" value="YVTN repeat-like/Quinoprotein amine dehydrogenase"/>
    <property type="match status" value="1"/>
</dbReference>
<reference evidence="1 2" key="1">
    <citation type="submission" date="2018-03" db="EMBL/GenBank/DDBJ databases">
        <title>Genomic Encyclopedia of Type Strains, Phase III (KMG-III): the genomes of soil and plant-associated and newly described type strains.</title>
        <authorList>
            <person name="Whitman W."/>
        </authorList>
    </citation>
    <scope>NUCLEOTIDE SEQUENCE [LARGE SCALE GENOMIC DNA]</scope>
    <source>
        <strain evidence="1 2">CGMCC 1.9313</strain>
    </source>
</reference>
<evidence type="ECO:0000313" key="1">
    <source>
        <dbReference type="EMBL" id="PRY53241.1"/>
    </source>
</evidence>
<gene>
    <name evidence="1" type="ORF">B0I27_104251</name>
</gene>
<evidence type="ECO:0000313" key="2">
    <source>
        <dbReference type="Proteomes" id="UP000238034"/>
    </source>
</evidence>
<proteinExistence type="predicted"/>
<dbReference type="InterPro" id="IPR011047">
    <property type="entry name" value="Quinoprotein_ADH-like_sf"/>
</dbReference>
<dbReference type="InterPro" id="IPR015943">
    <property type="entry name" value="WD40/YVTN_repeat-like_dom_sf"/>
</dbReference>
<comment type="caution">
    <text evidence="1">The sequence shown here is derived from an EMBL/GenBank/DDBJ whole genome shotgun (WGS) entry which is preliminary data.</text>
</comment>
<accession>A0A2T0U5P5</accession>
<keyword evidence="2" id="KW-1185">Reference proteome</keyword>
<dbReference type="RefSeq" id="WP_106292815.1">
    <property type="nucleotide sequence ID" value="NZ_PVTH01000004.1"/>
</dbReference>
<name>A0A2T0U5P5_9SPHI</name>
<dbReference type="OrthoDB" id="1093345at2"/>